<protein>
    <submittedName>
        <fullName evidence="10">ArnT family glycosyltransferase</fullName>
        <ecNumber evidence="10">2.4.-.-</ecNumber>
    </submittedName>
</protein>
<evidence type="ECO:0000256" key="3">
    <source>
        <dbReference type="ARBA" id="ARBA00022676"/>
    </source>
</evidence>
<dbReference type="InterPro" id="IPR038731">
    <property type="entry name" value="RgtA/B/C-like"/>
</dbReference>
<evidence type="ECO:0000256" key="5">
    <source>
        <dbReference type="ARBA" id="ARBA00022692"/>
    </source>
</evidence>
<evidence type="ECO:0000256" key="8">
    <source>
        <dbReference type="SAM" id="Phobius"/>
    </source>
</evidence>
<keyword evidence="7 8" id="KW-0472">Membrane</keyword>
<evidence type="ECO:0000259" key="9">
    <source>
        <dbReference type="Pfam" id="PF13231"/>
    </source>
</evidence>
<keyword evidence="11" id="KW-1185">Reference proteome</keyword>
<evidence type="ECO:0000313" key="10">
    <source>
        <dbReference type="EMBL" id="MFC4820009.1"/>
    </source>
</evidence>
<dbReference type="GO" id="GO:0016757">
    <property type="term" value="F:glycosyltransferase activity"/>
    <property type="evidence" value="ECO:0007669"/>
    <property type="project" value="UniProtKB-KW"/>
</dbReference>
<feature type="transmembrane region" description="Helical" evidence="8">
    <location>
        <begin position="331"/>
        <end position="349"/>
    </location>
</feature>
<keyword evidence="2" id="KW-1003">Cell membrane</keyword>
<keyword evidence="4 10" id="KW-0808">Transferase</keyword>
<dbReference type="PANTHER" id="PTHR33908:SF3">
    <property type="entry name" value="UNDECAPRENYL PHOSPHATE-ALPHA-4-AMINO-4-DEOXY-L-ARABINOSE ARABINOSYL TRANSFERASE"/>
    <property type="match status" value="1"/>
</dbReference>
<feature type="transmembrane region" description="Helical" evidence="8">
    <location>
        <begin position="215"/>
        <end position="236"/>
    </location>
</feature>
<keyword evidence="3 10" id="KW-0328">Glycosyltransferase</keyword>
<evidence type="ECO:0000256" key="2">
    <source>
        <dbReference type="ARBA" id="ARBA00022475"/>
    </source>
</evidence>
<feature type="transmembrane region" description="Helical" evidence="8">
    <location>
        <begin position="91"/>
        <end position="109"/>
    </location>
</feature>
<accession>A0ABV9QWT6</accession>
<feature type="transmembrane region" description="Helical" evidence="8">
    <location>
        <begin position="271"/>
        <end position="292"/>
    </location>
</feature>
<feature type="domain" description="Glycosyltransferase RgtA/B/C/D-like" evidence="9">
    <location>
        <begin position="70"/>
        <end position="226"/>
    </location>
</feature>
<name>A0ABV9QWT6_9GAMM</name>
<feature type="transmembrane region" description="Helical" evidence="8">
    <location>
        <begin position="12"/>
        <end position="33"/>
    </location>
</feature>
<feature type="transmembrane region" description="Helical" evidence="8">
    <location>
        <begin position="308"/>
        <end position="325"/>
    </location>
</feature>
<feature type="transmembrane region" description="Helical" evidence="8">
    <location>
        <begin position="361"/>
        <end position="379"/>
    </location>
</feature>
<keyword evidence="5 8" id="KW-0812">Transmembrane</keyword>
<dbReference type="EC" id="2.4.-.-" evidence="10"/>
<sequence length="513" mass="56938">MPSPPSLPVSRAAWRSWLLLACVIAYACLLQGVRPLYSPDEGRYTNVALGMLDSGDWMRPMLHPEVEHWSKPPLTYWSIAASFATFGRSEFAARLPGALAFAGAIVLMLRLGRRFVPRQPWLPALVYASFVFPSLAANLVTTDSLLALWEIAQVAVFVELWHAATPQAARRARLLLGLAAGLAFMTKGPPGLLALAACFAFAFWSERGRGLYRTFGWDALLVFLLVGGAWYAVIAWREPGVLRYFVVEEVVNRVASDKMHRNAEWYGAFKVYLPTLLLGSLPWLPLLLAAAWKSRRGALARWRADDQARLLTCWLLLPLAVFVLARSRLPLYVLPLFAPLAILVARALAPLDLHSRGRLTLIALWCAALVLARALPARLDVDEDDRRLARDIAAQLSPVPDEIAFVETAPRFGLRFYLGSTIERLDLPDEPPTPQAENLSTEVLEQEGCRLLAVREDAREALERALTVHEVEWWRLRDARGYALLAEIEGDCAWKAQGTGMTENTPPGAPPAP</sequence>
<organism evidence="10 11">
    <name type="scientific">Dokdonella ginsengisoli</name>
    <dbReference type="NCBI Taxonomy" id="363846"/>
    <lineage>
        <taxon>Bacteria</taxon>
        <taxon>Pseudomonadati</taxon>
        <taxon>Pseudomonadota</taxon>
        <taxon>Gammaproteobacteria</taxon>
        <taxon>Lysobacterales</taxon>
        <taxon>Rhodanobacteraceae</taxon>
        <taxon>Dokdonella</taxon>
    </lineage>
</organism>
<gene>
    <name evidence="10" type="ORF">ACFO6Q_06730</name>
</gene>
<evidence type="ECO:0000256" key="1">
    <source>
        <dbReference type="ARBA" id="ARBA00004651"/>
    </source>
</evidence>
<reference evidence="11" key="1">
    <citation type="journal article" date="2019" name="Int. J. Syst. Evol. Microbiol.">
        <title>The Global Catalogue of Microorganisms (GCM) 10K type strain sequencing project: providing services to taxonomists for standard genome sequencing and annotation.</title>
        <authorList>
            <consortium name="The Broad Institute Genomics Platform"/>
            <consortium name="The Broad Institute Genome Sequencing Center for Infectious Disease"/>
            <person name="Wu L."/>
            <person name="Ma J."/>
        </authorList>
    </citation>
    <scope>NUCLEOTIDE SEQUENCE [LARGE SCALE GENOMIC DNA]</scope>
    <source>
        <strain evidence="11">CCUG 30340</strain>
    </source>
</reference>
<evidence type="ECO:0000256" key="6">
    <source>
        <dbReference type="ARBA" id="ARBA00022989"/>
    </source>
</evidence>
<evidence type="ECO:0000256" key="4">
    <source>
        <dbReference type="ARBA" id="ARBA00022679"/>
    </source>
</evidence>
<feature type="transmembrane region" description="Helical" evidence="8">
    <location>
        <begin position="174"/>
        <end position="203"/>
    </location>
</feature>
<dbReference type="InterPro" id="IPR050297">
    <property type="entry name" value="LipidA_mod_glycosyltrf_83"/>
</dbReference>
<feature type="transmembrane region" description="Helical" evidence="8">
    <location>
        <begin position="121"/>
        <end position="140"/>
    </location>
</feature>
<dbReference type="EMBL" id="JBHSHD010000006">
    <property type="protein sequence ID" value="MFC4820009.1"/>
    <property type="molecule type" value="Genomic_DNA"/>
</dbReference>
<comment type="subcellular location">
    <subcellularLocation>
        <location evidence="1">Cell membrane</location>
        <topology evidence="1">Multi-pass membrane protein</topology>
    </subcellularLocation>
</comment>
<dbReference type="RefSeq" id="WP_380019827.1">
    <property type="nucleotide sequence ID" value="NZ_JBHSHD010000006.1"/>
</dbReference>
<dbReference type="PANTHER" id="PTHR33908">
    <property type="entry name" value="MANNOSYLTRANSFERASE YKCB-RELATED"/>
    <property type="match status" value="1"/>
</dbReference>
<dbReference type="Pfam" id="PF13231">
    <property type="entry name" value="PMT_2"/>
    <property type="match status" value="1"/>
</dbReference>
<comment type="caution">
    <text evidence="10">The sequence shown here is derived from an EMBL/GenBank/DDBJ whole genome shotgun (WGS) entry which is preliminary data.</text>
</comment>
<evidence type="ECO:0000313" key="11">
    <source>
        <dbReference type="Proteomes" id="UP001595886"/>
    </source>
</evidence>
<keyword evidence="6 8" id="KW-1133">Transmembrane helix</keyword>
<dbReference type="Proteomes" id="UP001595886">
    <property type="component" value="Unassembled WGS sequence"/>
</dbReference>
<proteinExistence type="predicted"/>
<evidence type="ECO:0000256" key="7">
    <source>
        <dbReference type="ARBA" id="ARBA00023136"/>
    </source>
</evidence>